<keyword evidence="3" id="KW-0449">Lipoprotein</keyword>
<feature type="signal peptide" evidence="2">
    <location>
        <begin position="1"/>
        <end position="16"/>
    </location>
</feature>
<dbReference type="SUPFAM" id="SSF48452">
    <property type="entry name" value="TPR-like"/>
    <property type="match status" value="1"/>
</dbReference>
<sequence>MKYKITILLLASFSFAGCTGDFEEMNTSPSHAVNTSPAYVLPYIQERTMHISATEGYQTTEELYTQQYCQYFTNTNSSFLTDRYAYNDDWAMDFWDPYFKALKHVKALKGELDEHPEYTNIVQMLRIVTANATIAMTDIFGDLPYSEAGLGVDGPAYDSQKDIYYDIFKELTEASSILAQNLSGQDVCDEDTDLFFAGDIDKWRKFANSLRLRCALRIVYVDPDKAKAEGEAAIADGLMESNADNVSLRLIGQKWGHPLAQTASFNDFRMSRTMENILKNTSSVADPRRELWFGVTASYMKKYVLGTEPDLVYKGEAFSGVPNGVPVTEFSAADEDGWIEYHVDNNSRPYGLQFFPDWNSGNVTNADATLPLPCTRRFKVMGYPEVCLLKSEAALREWAGAGDAKANYIEGIRASFETERDGVDASLYSTENDETYINTGDVAWVDGGGLDVNLEKIAVQKWLAVYPYSMEAWAECRRTGFPELTPVLQSDDPDIDPSKNEFVRK</sequence>
<feature type="chain" id="PRO_5039314545" evidence="2">
    <location>
        <begin position="17"/>
        <end position="505"/>
    </location>
</feature>
<evidence type="ECO:0000256" key="1">
    <source>
        <dbReference type="SAM" id="MobiDB-lite"/>
    </source>
</evidence>
<feature type="non-terminal residue" evidence="3">
    <location>
        <position position="505"/>
    </location>
</feature>
<dbReference type="AlphaFoldDB" id="A0A9D9NC96"/>
<evidence type="ECO:0000313" key="3">
    <source>
        <dbReference type="EMBL" id="MBO8467855.1"/>
    </source>
</evidence>
<gene>
    <name evidence="3" type="ORF">IAB99_08875</name>
</gene>
<dbReference type="Pfam" id="PF12771">
    <property type="entry name" value="SusD-like_2"/>
    <property type="match status" value="1"/>
</dbReference>
<evidence type="ECO:0000313" key="4">
    <source>
        <dbReference type="Proteomes" id="UP000823660"/>
    </source>
</evidence>
<feature type="compositionally biased region" description="Basic and acidic residues" evidence="1">
    <location>
        <begin position="496"/>
        <end position="505"/>
    </location>
</feature>
<name>A0A9D9NC96_9BACT</name>
<feature type="region of interest" description="Disordered" evidence="1">
    <location>
        <begin position="485"/>
        <end position="505"/>
    </location>
</feature>
<protein>
    <submittedName>
        <fullName evidence="3">SusD/RagB family nutrient-binding outer membrane lipoprotein</fullName>
    </submittedName>
</protein>
<reference evidence="3" key="1">
    <citation type="submission" date="2020-10" db="EMBL/GenBank/DDBJ databases">
        <authorList>
            <person name="Gilroy R."/>
        </authorList>
    </citation>
    <scope>NUCLEOTIDE SEQUENCE</scope>
    <source>
        <strain evidence="3">B1-15692</strain>
    </source>
</reference>
<dbReference type="InterPro" id="IPR011990">
    <property type="entry name" value="TPR-like_helical_dom_sf"/>
</dbReference>
<dbReference type="InterPro" id="IPR041662">
    <property type="entry name" value="SusD-like_2"/>
</dbReference>
<dbReference type="Proteomes" id="UP000823660">
    <property type="component" value="Unassembled WGS sequence"/>
</dbReference>
<organism evidence="3 4">
    <name type="scientific">Candidatus Cryptobacteroides faecipullorum</name>
    <dbReference type="NCBI Taxonomy" id="2840764"/>
    <lineage>
        <taxon>Bacteria</taxon>
        <taxon>Pseudomonadati</taxon>
        <taxon>Bacteroidota</taxon>
        <taxon>Bacteroidia</taxon>
        <taxon>Bacteroidales</taxon>
        <taxon>Candidatus Cryptobacteroides</taxon>
    </lineage>
</organism>
<dbReference type="EMBL" id="JADIMH010000059">
    <property type="protein sequence ID" value="MBO8467855.1"/>
    <property type="molecule type" value="Genomic_DNA"/>
</dbReference>
<comment type="caution">
    <text evidence="3">The sequence shown here is derived from an EMBL/GenBank/DDBJ whole genome shotgun (WGS) entry which is preliminary data.</text>
</comment>
<evidence type="ECO:0000256" key="2">
    <source>
        <dbReference type="SAM" id="SignalP"/>
    </source>
</evidence>
<keyword evidence="2" id="KW-0732">Signal</keyword>
<accession>A0A9D9NC96</accession>
<proteinExistence type="predicted"/>
<dbReference type="Gene3D" id="1.25.40.390">
    <property type="match status" value="1"/>
</dbReference>
<dbReference type="PROSITE" id="PS51257">
    <property type="entry name" value="PROKAR_LIPOPROTEIN"/>
    <property type="match status" value="1"/>
</dbReference>
<reference evidence="3" key="2">
    <citation type="journal article" date="2021" name="PeerJ">
        <title>Extensive microbial diversity within the chicken gut microbiome revealed by metagenomics and culture.</title>
        <authorList>
            <person name="Gilroy R."/>
            <person name="Ravi A."/>
            <person name="Getino M."/>
            <person name="Pursley I."/>
            <person name="Horton D.L."/>
            <person name="Alikhan N.F."/>
            <person name="Baker D."/>
            <person name="Gharbi K."/>
            <person name="Hall N."/>
            <person name="Watson M."/>
            <person name="Adriaenssens E.M."/>
            <person name="Foster-Nyarko E."/>
            <person name="Jarju S."/>
            <person name="Secka A."/>
            <person name="Antonio M."/>
            <person name="Oren A."/>
            <person name="Chaudhuri R.R."/>
            <person name="La Ragione R."/>
            <person name="Hildebrand F."/>
            <person name="Pallen M.J."/>
        </authorList>
    </citation>
    <scope>NUCLEOTIDE SEQUENCE</scope>
    <source>
        <strain evidence="3">B1-15692</strain>
    </source>
</reference>